<evidence type="ECO:0000259" key="2">
    <source>
        <dbReference type="SMART" id="SM00382"/>
    </source>
</evidence>
<dbReference type="InterPro" id="IPR054289">
    <property type="entry name" value="DUF7025"/>
</dbReference>
<dbReference type="InterPro" id="IPR027417">
    <property type="entry name" value="P-loop_NTPase"/>
</dbReference>
<dbReference type="InterPro" id="IPR056599">
    <property type="entry name" value="AAA_lid_fung"/>
</dbReference>
<feature type="region of interest" description="Disordered" evidence="1">
    <location>
        <begin position="948"/>
        <end position="968"/>
    </location>
</feature>
<dbReference type="SMART" id="SM00382">
    <property type="entry name" value="AAA"/>
    <property type="match status" value="1"/>
</dbReference>
<dbReference type="Pfam" id="PF22942">
    <property type="entry name" value="DUF7025"/>
    <property type="match status" value="1"/>
</dbReference>
<gene>
    <name evidence="3" type="ORF">CMEL01_04156</name>
</gene>
<dbReference type="GO" id="GO:0016887">
    <property type="term" value="F:ATP hydrolysis activity"/>
    <property type="evidence" value="ECO:0007669"/>
    <property type="project" value="InterPro"/>
</dbReference>
<dbReference type="InterPro" id="IPR003593">
    <property type="entry name" value="AAA+_ATPase"/>
</dbReference>
<name>A0AAI9XMK0_9PEZI</name>
<dbReference type="GO" id="GO:0005524">
    <property type="term" value="F:ATP binding"/>
    <property type="evidence" value="ECO:0007669"/>
    <property type="project" value="InterPro"/>
</dbReference>
<feature type="region of interest" description="Disordered" evidence="1">
    <location>
        <begin position="106"/>
        <end position="136"/>
    </location>
</feature>
<evidence type="ECO:0000313" key="3">
    <source>
        <dbReference type="EMBL" id="KAK1455396.1"/>
    </source>
</evidence>
<dbReference type="PANTHER" id="PTHR46411">
    <property type="entry name" value="FAMILY ATPASE, PUTATIVE-RELATED"/>
    <property type="match status" value="1"/>
</dbReference>
<feature type="region of interest" description="Disordered" evidence="1">
    <location>
        <begin position="401"/>
        <end position="434"/>
    </location>
</feature>
<dbReference type="Gene3D" id="3.40.50.300">
    <property type="entry name" value="P-loop containing nucleotide triphosphate hydrolases"/>
    <property type="match status" value="1"/>
</dbReference>
<reference evidence="3 4" key="1">
    <citation type="submission" date="2016-10" db="EMBL/GenBank/DDBJ databases">
        <title>The genome sequence of Colletotrichum fioriniae PJ7.</title>
        <authorList>
            <person name="Baroncelli R."/>
        </authorList>
    </citation>
    <scope>NUCLEOTIDE SEQUENCE [LARGE SCALE GENOMIC DNA]</scope>
    <source>
        <strain evidence="3">Col 31</strain>
    </source>
</reference>
<dbReference type="Pfam" id="PF23232">
    <property type="entry name" value="AAA_lid_13"/>
    <property type="match status" value="1"/>
</dbReference>
<dbReference type="SUPFAM" id="SSF52540">
    <property type="entry name" value="P-loop containing nucleoside triphosphate hydrolases"/>
    <property type="match status" value="1"/>
</dbReference>
<protein>
    <submittedName>
        <fullName evidence="3">ATPase</fullName>
    </submittedName>
</protein>
<organism evidence="3 4">
    <name type="scientific">Colletotrichum melonis</name>
    <dbReference type="NCBI Taxonomy" id="1209925"/>
    <lineage>
        <taxon>Eukaryota</taxon>
        <taxon>Fungi</taxon>
        <taxon>Dikarya</taxon>
        <taxon>Ascomycota</taxon>
        <taxon>Pezizomycotina</taxon>
        <taxon>Sordariomycetes</taxon>
        <taxon>Hypocreomycetidae</taxon>
        <taxon>Glomerellales</taxon>
        <taxon>Glomerellaceae</taxon>
        <taxon>Colletotrichum</taxon>
        <taxon>Colletotrichum acutatum species complex</taxon>
    </lineage>
</organism>
<dbReference type="PANTHER" id="PTHR46411:SF2">
    <property type="entry name" value="AAA+ ATPASE DOMAIN-CONTAINING PROTEIN"/>
    <property type="match status" value="1"/>
</dbReference>
<dbReference type="Pfam" id="PF00004">
    <property type="entry name" value="AAA"/>
    <property type="match status" value="1"/>
</dbReference>
<sequence length="1088" mass="122736">MGGQADNTIDDDAGSTVSFEEVDYRRTTKQSQALVARGSLERETPSDILYVLQYLGIGGKVIDSRESSNPFKEIPDYGKKDGETTQRTVNSVLEIVTKVNTSAKIRRVRRHRSPHISYPDDDYTSASSDSENDERAKAGKIERTQMIIHSPHLINALRAVVAYYPNVNLLGDTVTIDAPYRVIVHHLDALKQYRFHQPASHSTEYARLTANHIDVLLSFIDQAVGESIRTEQERHRRNVPVATFQNYWMALKPGEVIYVNHDDLWEPHVISSTYQDVTLSGRNRHLQVVAWVLEMGHNRMNRKMSQFTIPSWTGEQIIPSLKIIPARFFQDDPQAMLQKQLRLGKLYWELLQRPTYMEYDGMLVQAQPGSHSGPIFSRGPSGYMTGRVICDAEGFGRFNFRAPENRNGPPGPPRQVVPPGMMPGQHHGPPPAQDHLPHFLPRCGCKECTKETDRTDLSPFAGFDDVNPLTSPAPTSDIFYIACTNIIPAFLLGDRRWGHLNLDHVKPVITDREAFKYLVLDDEIKMTVKALIGKFAAAESGKVSPWANDFIKNKGEGRIFLLHGAPGVGKTCTAECVAELTNRPLISLTSGDLSVNSHSVEHNLSYFLELGQRFGALVLLDEADVYLERRRAKDIARNGLVSVFLRALEYYRGVLFLTTNRVQAFDAAFTSRIHVALHYKNLTDVDRERIWANNFERLDRDSHGRVRVAIATREYAYDSRDVRALRWNGREIRNALQTALALAESDAAEEGTDRICVTDKHLRAVVKMSRGFRDYLRSGSVYDGESEPMNWMYSNISIQHRPPPLPPHKPLNTLVPQNLIPPSSRHNAPLNVRTSNVERKPQPPALINLVSLSTATLFVLLTMNITTTITVPQNPNPLPPNTPPLKPARLPIKRKVPSPLVHAPDAILRAPIRRIRNNILIPVFTRLTVRTSLDNFILLLHLLPTTTPPPLPHRPPHRPRTLPPPLRVLPLSQPQIQHIPLRKPTSMQPHPNLPLRKRPRQLVLLRHPPIPIILLLIFTIITPRIRINLRPSPPFPSPTPPQNLVPPTIPNHQTPRAPTPNLNDMIPKTMHPRLCRIPIQPLGVRVPG</sequence>
<feature type="compositionally biased region" description="Low complexity" evidence="1">
    <location>
        <begin position="417"/>
        <end position="427"/>
    </location>
</feature>
<dbReference type="Proteomes" id="UP001239795">
    <property type="component" value="Unassembled WGS sequence"/>
</dbReference>
<feature type="domain" description="AAA+ ATPase" evidence="2">
    <location>
        <begin position="556"/>
        <end position="683"/>
    </location>
</feature>
<keyword evidence="4" id="KW-1185">Reference proteome</keyword>
<proteinExistence type="predicted"/>
<accession>A0AAI9XMK0</accession>
<comment type="caution">
    <text evidence="3">The sequence shown here is derived from an EMBL/GenBank/DDBJ whole genome shotgun (WGS) entry which is preliminary data.</text>
</comment>
<dbReference type="EMBL" id="MLGG01000024">
    <property type="protein sequence ID" value="KAK1455396.1"/>
    <property type="molecule type" value="Genomic_DNA"/>
</dbReference>
<evidence type="ECO:0000256" key="1">
    <source>
        <dbReference type="SAM" id="MobiDB-lite"/>
    </source>
</evidence>
<dbReference type="AlphaFoldDB" id="A0AAI9XMK0"/>
<dbReference type="InterPro" id="IPR003959">
    <property type="entry name" value="ATPase_AAA_core"/>
</dbReference>
<evidence type="ECO:0000313" key="4">
    <source>
        <dbReference type="Proteomes" id="UP001239795"/>
    </source>
</evidence>